<evidence type="ECO:0000313" key="2">
    <source>
        <dbReference type="EMBL" id="HGC42249.1"/>
    </source>
</evidence>
<organism evidence="2">
    <name type="scientific">Acidicaldus sp</name>
    <dbReference type="NCBI Taxonomy" id="1872105"/>
    <lineage>
        <taxon>Bacteria</taxon>
        <taxon>Pseudomonadati</taxon>
        <taxon>Pseudomonadota</taxon>
        <taxon>Alphaproteobacteria</taxon>
        <taxon>Acetobacterales</taxon>
        <taxon>Acetobacteraceae</taxon>
        <taxon>Acidicaldus</taxon>
    </lineage>
</organism>
<feature type="signal peptide" evidence="1">
    <location>
        <begin position="1"/>
        <end position="25"/>
    </location>
</feature>
<gene>
    <name evidence="2" type="ORF">ENY07_03365</name>
</gene>
<sequence length="158" mass="16434">MPRRVRPTQFLPWLGAILLASAALATLGGRAGAPALAETGTAQPAGAYSIEVSDVTAKVGAHAVLRATLRPREGYRILKAYNNHVGQLSSLDDGVAFDHKMFTATLVDGALVFEVGLAATKPGKHPINGVFRVGYIQDSAGDMAMVSLPLIANVTGTP</sequence>
<comment type="caution">
    <text evidence="2">The sequence shown here is derived from an EMBL/GenBank/DDBJ whole genome shotgun (WGS) entry which is preliminary data.</text>
</comment>
<proteinExistence type="predicted"/>
<feature type="chain" id="PRO_5035229212" evidence="1">
    <location>
        <begin position="26"/>
        <end position="158"/>
    </location>
</feature>
<protein>
    <submittedName>
        <fullName evidence="2">Uncharacterized protein</fullName>
    </submittedName>
</protein>
<dbReference type="AlphaFoldDB" id="A0A8J4H8A8"/>
<reference evidence="2" key="1">
    <citation type="journal article" date="2020" name="mSystems">
        <title>Genome- and Community-Level Interaction Insights into Carbon Utilization and Element Cycling Functions of Hydrothermarchaeota in Hydrothermal Sediment.</title>
        <authorList>
            <person name="Zhou Z."/>
            <person name="Liu Y."/>
            <person name="Xu W."/>
            <person name="Pan J."/>
            <person name="Luo Z.H."/>
            <person name="Li M."/>
        </authorList>
    </citation>
    <scope>NUCLEOTIDE SEQUENCE</scope>
    <source>
        <strain evidence="2">SpSt-997</strain>
    </source>
</reference>
<keyword evidence="1" id="KW-0732">Signal</keyword>
<name>A0A8J4H8A8_9PROT</name>
<dbReference type="EMBL" id="DTQM01000063">
    <property type="protein sequence ID" value="HGC42249.1"/>
    <property type="molecule type" value="Genomic_DNA"/>
</dbReference>
<evidence type="ECO:0000256" key="1">
    <source>
        <dbReference type="SAM" id="SignalP"/>
    </source>
</evidence>
<accession>A0A8J4H8A8</accession>